<proteinExistence type="predicted"/>
<evidence type="ECO:0000313" key="2">
    <source>
        <dbReference type="Proteomes" id="UP000282613"/>
    </source>
</evidence>
<dbReference type="WBParaSite" id="TASK_0000225701-mRNA-1">
    <property type="protein sequence ID" value="TASK_0000225701-mRNA-1"/>
    <property type="gene ID" value="TASK_0000225701"/>
</dbReference>
<dbReference type="OrthoDB" id="417678at2759"/>
<dbReference type="AlphaFoldDB" id="A0A0R3VXW3"/>
<evidence type="ECO:0000313" key="3">
    <source>
        <dbReference type="WBParaSite" id="TASK_0000225701-mRNA-1"/>
    </source>
</evidence>
<dbReference type="CDD" id="cd22967">
    <property type="entry name" value="DD_AK7"/>
    <property type="match status" value="1"/>
</dbReference>
<dbReference type="InterPro" id="IPR047499">
    <property type="entry name" value="DD_AK7"/>
</dbReference>
<accession>A0A0R3VXW3</accession>
<sequence length="384" mass="45552">MLEEEGIVLDKIDDYADPDGTTLNIQEEVNRRRLAQGNEKLTTAVEKVSEKKEEQKKDIDLKITWMKPPETPEKRLRRRLEYHRSVMAPKAAEEIFEKTFEPYNYYNLPQISEMISIYYLLVVTENELAMVDPEQWPRKPLAKAKLDPLEHNVLTYFDLRELCPFTVNMDRDKSQVRDQTTKMPLKWKWSYMDTFFSQHLYPGGPQKYTFKQLLKRISKSPTGEFVRRTRSLLDERDGDEKFVEGLQREADDLNGFNRNLRKEAAEVLNENEQMIWPYRDPEMRQCGYKCISERLNTPKLTEPINELLSNRTTNNEWLMLLKKENKERQMVKSMARRNYLLKYVLPKVSECLVIYGQRRPADPIDFLAEYILRDAGVNYSGIIR</sequence>
<dbReference type="Proteomes" id="UP000282613">
    <property type="component" value="Unassembled WGS sequence"/>
</dbReference>
<keyword evidence="2" id="KW-1185">Reference proteome</keyword>
<reference evidence="1 2" key="2">
    <citation type="submission" date="2018-11" db="EMBL/GenBank/DDBJ databases">
        <authorList>
            <consortium name="Pathogen Informatics"/>
        </authorList>
    </citation>
    <scope>NUCLEOTIDE SEQUENCE [LARGE SCALE GENOMIC DNA]</scope>
</reference>
<evidence type="ECO:0000313" key="1">
    <source>
        <dbReference type="EMBL" id="VDK24669.1"/>
    </source>
</evidence>
<gene>
    <name evidence="1" type="ORF">TASK_LOCUS2258</name>
</gene>
<dbReference type="Gene3D" id="1.20.890.10">
    <property type="entry name" value="cAMP-dependent protein kinase regulatory subunit, dimerization-anchoring domain"/>
    <property type="match status" value="1"/>
</dbReference>
<name>A0A0R3VXW3_TAEAS</name>
<reference evidence="3" key="1">
    <citation type="submission" date="2017-02" db="UniProtKB">
        <authorList>
            <consortium name="WormBaseParasite"/>
        </authorList>
    </citation>
    <scope>IDENTIFICATION</scope>
</reference>
<dbReference type="STRING" id="60517.A0A0R3VXW3"/>
<organism evidence="3">
    <name type="scientific">Taenia asiatica</name>
    <name type="common">Asian tapeworm</name>
    <dbReference type="NCBI Taxonomy" id="60517"/>
    <lineage>
        <taxon>Eukaryota</taxon>
        <taxon>Metazoa</taxon>
        <taxon>Spiralia</taxon>
        <taxon>Lophotrochozoa</taxon>
        <taxon>Platyhelminthes</taxon>
        <taxon>Cestoda</taxon>
        <taxon>Eucestoda</taxon>
        <taxon>Cyclophyllidea</taxon>
        <taxon>Taeniidae</taxon>
        <taxon>Taenia</taxon>
    </lineage>
</organism>
<dbReference type="EMBL" id="UYRS01001296">
    <property type="protein sequence ID" value="VDK24669.1"/>
    <property type="molecule type" value="Genomic_DNA"/>
</dbReference>
<protein>
    <submittedName>
        <fullName evidence="1 3">Uncharacterized protein</fullName>
    </submittedName>
</protein>
<dbReference type="Pfam" id="PF05186">
    <property type="entry name" value="Dpy-30"/>
    <property type="match status" value="1"/>
</dbReference>
<dbReference type="InterPro" id="IPR007858">
    <property type="entry name" value="Dpy-30_motif"/>
</dbReference>